<evidence type="ECO:0000256" key="2">
    <source>
        <dbReference type="ARBA" id="ARBA00022723"/>
    </source>
</evidence>
<dbReference type="InterPro" id="IPR013087">
    <property type="entry name" value="Znf_C2H2_type"/>
</dbReference>
<feature type="compositionally biased region" description="Polar residues" evidence="9">
    <location>
        <begin position="89"/>
        <end position="99"/>
    </location>
</feature>
<dbReference type="EMBL" id="KN846952">
    <property type="protein sequence ID" value="KIV81616.1"/>
    <property type="molecule type" value="Genomic_DNA"/>
</dbReference>
<name>A0A0D1X279_9EURO</name>
<gene>
    <name evidence="11" type="ORF">PV11_03787</name>
</gene>
<evidence type="ECO:0000256" key="7">
    <source>
        <dbReference type="ARBA" id="ARBA00023242"/>
    </source>
</evidence>
<protein>
    <recommendedName>
        <fullName evidence="10">C2H2-type domain-containing protein</fullName>
    </recommendedName>
</protein>
<dbReference type="PROSITE" id="PS00028">
    <property type="entry name" value="ZINC_FINGER_C2H2_1"/>
    <property type="match status" value="2"/>
</dbReference>
<dbReference type="PANTHER" id="PTHR46179:SF13">
    <property type="entry name" value="C2H2-TYPE DOMAIN-CONTAINING PROTEIN"/>
    <property type="match status" value="1"/>
</dbReference>
<organism evidence="11 12">
    <name type="scientific">Exophiala sideris</name>
    <dbReference type="NCBI Taxonomy" id="1016849"/>
    <lineage>
        <taxon>Eukaryota</taxon>
        <taxon>Fungi</taxon>
        <taxon>Dikarya</taxon>
        <taxon>Ascomycota</taxon>
        <taxon>Pezizomycotina</taxon>
        <taxon>Eurotiomycetes</taxon>
        <taxon>Chaetothyriomycetidae</taxon>
        <taxon>Chaetothyriales</taxon>
        <taxon>Herpotrichiellaceae</taxon>
        <taxon>Exophiala</taxon>
    </lineage>
</organism>
<comment type="subcellular location">
    <subcellularLocation>
        <location evidence="1">Nucleus</location>
    </subcellularLocation>
</comment>
<keyword evidence="7" id="KW-0539">Nucleus</keyword>
<feature type="domain" description="C2H2-type" evidence="10">
    <location>
        <begin position="338"/>
        <end position="368"/>
    </location>
</feature>
<keyword evidence="6" id="KW-0804">Transcription</keyword>
<evidence type="ECO:0000313" key="12">
    <source>
        <dbReference type="Proteomes" id="UP000053599"/>
    </source>
</evidence>
<evidence type="ECO:0000259" key="10">
    <source>
        <dbReference type="PROSITE" id="PS50157"/>
    </source>
</evidence>
<keyword evidence="4" id="KW-0862">Zinc</keyword>
<keyword evidence="5" id="KW-0805">Transcription regulation</keyword>
<dbReference type="GO" id="GO:0005634">
    <property type="term" value="C:nucleus"/>
    <property type="evidence" value="ECO:0007669"/>
    <property type="project" value="UniProtKB-SubCell"/>
</dbReference>
<dbReference type="AlphaFoldDB" id="A0A0D1X279"/>
<feature type="domain" description="C2H2-type" evidence="10">
    <location>
        <begin position="371"/>
        <end position="401"/>
    </location>
</feature>
<dbReference type="PROSITE" id="PS50157">
    <property type="entry name" value="ZINC_FINGER_C2H2_2"/>
    <property type="match status" value="2"/>
</dbReference>
<reference evidence="11 12" key="1">
    <citation type="submission" date="2015-01" db="EMBL/GenBank/DDBJ databases">
        <title>The Genome Sequence of Exophiala sideris CBS121828.</title>
        <authorList>
            <consortium name="The Broad Institute Genomics Platform"/>
            <person name="Cuomo C."/>
            <person name="de Hoog S."/>
            <person name="Gorbushina A."/>
            <person name="Stielow B."/>
            <person name="Teixiera M."/>
            <person name="Abouelleil A."/>
            <person name="Chapman S.B."/>
            <person name="Priest M."/>
            <person name="Young S.K."/>
            <person name="Wortman J."/>
            <person name="Nusbaum C."/>
            <person name="Birren B."/>
        </authorList>
    </citation>
    <scope>NUCLEOTIDE SEQUENCE [LARGE SCALE GENOMIC DNA]</scope>
    <source>
        <strain evidence="11 12">CBS 121828</strain>
    </source>
</reference>
<accession>A0A0D1X279</accession>
<proteinExistence type="predicted"/>
<dbReference type="InterPro" id="IPR036236">
    <property type="entry name" value="Znf_C2H2_sf"/>
</dbReference>
<dbReference type="SUPFAM" id="SSF57667">
    <property type="entry name" value="beta-beta-alpha zinc fingers"/>
    <property type="match status" value="1"/>
</dbReference>
<dbReference type="OrthoDB" id="654211at2759"/>
<dbReference type="STRING" id="1016849.A0A0D1X279"/>
<evidence type="ECO:0000256" key="5">
    <source>
        <dbReference type="ARBA" id="ARBA00023015"/>
    </source>
</evidence>
<dbReference type="GO" id="GO:0006357">
    <property type="term" value="P:regulation of transcription by RNA polymerase II"/>
    <property type="evidence" value="ECO:0007669"/>
    <property type="project" value="TreeGrafter"/>
</dbReference>
<dbReference type="Gene3D" id="3.30.160.60">
    <property type="entry name" value="Classic Zinc Finger"/>
    <property type="match status" value="1"/>
</dbReference>
<dbReference type="PANTHER" id="PTHR46179">
    <property type="entry name" value="ZINC FINGER PROTEIN"/>
    <property type="match status" value="1"/>
</dbReference>
<evidence type="ECO:0000256" key="4">
    <source>
        <dbReference type="ARBA" id="ARBA00022833"/>
    </source>
</evidence>
<dbReference type="SMART" id="SM00355">
    <property type="entry name" value="ZnF_C2H2"/>
    <property type="match status" value="2"/>
</dbReference>
<sequence>MESEYAETSIEMSPINNQTKIDEVPFQMLSHSDTIFKRESPLSFMADCPSLSFSFFSSESSIAGSQGQRRSSLGSCSSSTSPGIFFTPPTRNETPFTPIMTDSGTMTYHKYMKPSTYLESCQNMFHFQEDDQYPQECMWMGGGGSSPGLPYVSGMSDILLAGPGQSLYESDGQGMSNVISNPSLTKPMFDYSCNLSRGHGSDNDLLRWTLSHTAPPAETIEPSVAFQHMLPSSPCYKLEPSTPVKAHVPSSAILSSSPLSMISPSIVPSQHDIDICAYGDVEHAMRFCEIKKRRTRHDRLERRDYERRRPVGISKSRSKSTTSKSGMHCEPIISQNQYSCGYAECEKKFKRQEHKKRHEKSVHEKKEHPTYTCWVPGCNKDFSRSDNLKSHIRNTHSKKPGVRGNRYVATLDKSSEYYDPDWVGELDKNGFPILGWAESGTPDSM</sequence>
<evidence type="ECO:0000256" key="8">
    <source>
        <dbReference type="PROSITE-ProRule" id="PRU00042"/>
    </source>
</evidence>
<evidence type="ECO:0000256" key="6">
    <source>
        <dbReference type="ARBA" id="ARBA00023163"/>
    </source>
</evidence>
<dbReference type="Proteomes" id="UP000053599">
    <property type="component" value="Unassembled WGS sequence"/>
</dbReference>
<dbReference type="Pfam" id="PF00096">
    <property type="entry name" value="zf-C2H2"/>
    <property type="match status" value="1"/>
</dbReference>
<dbReference type="HOGENOM" id="CLU_662282_0_0_1"/>
<evidence type="ECO:0000313" key="11">
    <source>
        <dbReference type="EMBL" id="KIV81616.1"/>
    </source>
</evidence>
<dbReference type="GO" id="GO:0008270">
    <property type="term" value="F:zinc ion binding"/>
    <property type="evidence" value="ECO:0007669"/>
    <property type="project" value="UniProtKB-KW"/>
</dbReference>
<evidence type="ECO:0000256" key="9">
    <source>
        <dbReference type="SAM" id="MobiDB-lite"/>
    </source>
</evidence>
<evidence type="ECO:0000256" key="3">
    <source>
        <dbReference type="ARBA" id="ARBA00022771"/>
    </source>
</evidence>
<dbReference type="InterPro" id="IPR051061">
    <property type="entry name" value="Zinc_finger_trans_reg"/>
</dbReference>
<keyword evidence="2" id="KW-0479">Metal-binding</keyword>
<evidence type="ECO:0000256" key="1">
    <source>
        <dbReference type="ARBA" id="ARBA00004123"/>
    </source>
</evidence>
<keyword evidence="3 8" id="KW-0863">Zinc-finger</keyword>
<feature type="region of interest" description="Disordered" evidence="9">
    <location>
        <begin position="66"/>
        <end position="99"/>
    </location>
</feature>
<feature type="compositionally biased region" description="Low complexity" evidence="9">
    <location>
        <begin position="66"/>
        <end position="83"/>
    </location>
</feature>